<keyword evidence="4 8" id="KW-0812">Transmembrane</keyword>
<evidence type="ECO:0000313" key="14">
    <source>
        <dbReference type="Proteomes" id="UP000076715"/>
    </source>
</evidence>
<evidence type="ECO:0000256" key="6">
    <source>
        <dbReference type="ARBA" id="ARBA00023136"/>
    </source>
</evidence>
<dbReference type="InterPro" id="IPR036942">
    <property type="entry name" value="Beta-barrel_TonB_sf"/>
</dbReference>
<accession>A0A163BRB6</accession>
<dbReference type="InterPro" id="IPR039426">
    <property type="entry name" value="TonB-dep_rcpt-like"/>
</dbReference>
<feature type="domain" description="TonB-dependent receptor-like beta-barrel" evidence="11">
    <location>
        <begin position="451"/>
        <end position="997"/>
    </location>
</feature>
<dbReference type="InterPro" id="IPR000531">
    <property type="entry name" value="Beta-barrel_TonB"/>
</dbReference>
<evidence type="ECO:0000256" key="10">
    <source>
        <dbReference type="SAM" id="SignalP"/>
    </source>
</evidence>
<feature type="domain" description="TonB-dependent receptor plug" evidence="12">
    <location>
        <begin position="121"/>
        <end position="226"/>
    </location>
</feature>
<evidence type="ECO:0000256" key="7">
    <source>
        <dbReference type="ARBA" id="ARBA00023237"/>
    </source>
</evidence>
<sequence>MNLKIKLIFTVLILFQFSLLAQDNTLTVSGKITDGKEGIPLPGVNILVKGTSQGTSSDFDGNYSIKVKEGDILEYLYVGFKTQTVTATASKTIIDIVLQEDAAELEQVVVIGYGTQKKSLLTGAISKVVNEDLDQIAVSRVDEALIGQVSGVNIRTSEGEAGSAPTIRIRGIGSITSNNGPLVVVDGAVVDSDFLTNLDMNNVESFEVLKDAASAAIFGSRGSNGVIQITTKQGKEGKAKFTYNTFTGIKEGRRSDAYDIDFEAELERERQITGGLSLGSQFRQLINAENDWQDIVIDGGVIQSHSFSVRGGTKKTKYNVNLSYVNDDGVLLTDSFERYQAQLKINTQLTDKLKIGTSFSPSYSKRRRFSATGVYDVVRQPSWVPTRLNESNIGFVNRVRDGGRYADAQIGDYVLQRMFDDFEYPAGATSIFDAAGNFQGVPVTSGVDISNTSNINPLAKLLERQRFENRYNFYGSLYADYKFTDDLSFKSTFTTTYENRINTDYRGINSSRQGASRASASYDTRSRYALISDNILSFNKTIGKHSINAIAGISLENRFFEESQIETSGFTSDVIPNVGGGSIINDATAFDYENFLNGFLGRVIYSYDDKYLFNASIRRDGSSIFGRDVKYGNFPALSAGWVVSNEKFMENVDWINQLKLRVSWGITGTNAINTGSFLTDNYPSLALLQPSSGVVDGAITNGFNPANIPNALLQWEQSEEINPGIDFGFFNNRISGSFDYYKRTSDELLIDNPVAGTTGFTSALVNIGKVENEGFEVELRTRIISTEKFRWEATLIGSFNENTLVDFGDSNGQVVNTNDGSRLVEWINLVGQPISSFYGYVYDGDIPFESLNDPFRQVGNRTQFAYAKDLNGDGLIDEDDKTILGDPYPDLIWSLGNSFKFGNMDFSFLFQGSHGAKTYNLGDQYVFDFFNSNTVDFDRNNTPNQEFLVQRIFTDQLVQNAGYLALRTVSLGFNFPKDITSNLKLSNLRLYATGQNLLFITANDYTGWNPEHVRQLTPLTFGYQRGGTPIQQTITLGVNVEF</sequence>
<evidence type="ECO:0000256" key="8">
    <source>
        <dbReference type="PROSITE-ProRule" id="PRU01360"/>
    </source>
</evidence>
<keyword evidence="14" id="KW-1185">Reference proteome</keyword>
<dbReference type="Pfam" id="PF13715">
    <property type="entry name" value="CarbopepD_reg_2"/>
    <property type="match status" value="1"/>
</dbReference>
<dbReference type="SUPFAM" id="SSF56935">
    <property type="entry name" value="Porins"/>
    <property type="match status" value="1"/>
</dbReference>
<keyword evidence="6 8" id="KW-0472">Membrane</keyword>
<keyword evidence="10" id="KW-0732">Signal</keyword>
<reference evidence="13 14" key="1">
    <citation type="submission" date="2016-01" db="EMBL/GenBank/DDBJ databases">
        <title>The draft genome sequence of Aquimarina sp. RZW4-3-2.</title>
        <authorList>
            <person name="Wang Y."/>
        </authorList>
    </citation>
    <scope>NUCLEOTIDE SEQUENCE [LARGE SCALE GENOMIC DNA]</scope>
    <source>
        <strain evidence="13 14">RZW4-3-2</strain>
    </source>
</reference>
<evidence type="ECO:0000256" key="1">
    <source>
        <dbReference type="ARBA" id="ARBA00004571"/>
    </source>
</evidence>
<dbReference type="AlphaFoldDB" id="A0A163BRB6"/>
<dbReference type="RefSeq" id="WP_066311177.1">
    <property type="nucleotide sequence ID" value="NZ_LQRT01000003.1"/>
</dbReference>
<evidence type="ECO:0000259" key="11">
    <source>
        <dbReference type="Pfam" id="PF00593"/>
    </source>
</evidence>
<dbReference type="InterPro" id="IPR012910">
    <property type="entry name" value="Plug_dom"/>
</dbReference>
<evidence type="ECO:0000256" key="5">
    <source>
        <dbReference type="ARBA" id="ARBA00023077"/>
    </source>
</evidence>
<dbReference type="Gene3D" id="2.40.170.20">
    <property type="entry name" value="TonB-dependent receptor, beta-barrel domain"/>
    <property type="match status" value="1"/>
</dbReference>
<dbReference type="Proteomes" id="UP000076715">
    <property type="component" value="Unassembled WGS sequence"/>
</dbReference>
<dbReference type="InterPro" id="IPR023997">
    <property type="entry name" value="TonB-dep_OMP_SusC/RagA_CS"/>
</dbReference>
<dbReference type="NCBIfam" id="TIGR04057">
    <property type="entry name" value="SusC_RagA_signa"/>
    <property type="match status" value="1"/>
</dbReference>
<evidence type="ECO:0000259" key="12">
    <source>
        <dbReference type="Pfam" id="PF07715"/>
    </source>
</evidence>
<feature type="chain" id="PRO_5007841833" evidence="10">
    <location>
        <begin position="22"/>
        <end position="1042"/>
    </location>
</feature>
<evidence type="ECO:0000256" key="3">
    <source>
        <dbReference type="ARBA" id="ARBA00022452"/>
    </source>
</evidence>
<keyword evidence="3 8" id="KW-1134">Transmembrane beta strand</keyword>
<dbReference type="Pfam" id="PF07715">
    <property type="entry name" value="Plug"/>
    <property type="match status" value="1"/>
</dbReference>
<dbReference type="InterPro" id="IPR008969">
    <property type="entry name" value="CarboxyPept-like_regulatory"/>
</dbReference>
<dbReference type="PROSITE" id="PS52016">
    <property type="entry name" value="TONB_DEPENDENT_REC_3"/>
    <property type="match status" value="1"/>
</dbReference>
<dbReference type="EMBL" id="LQRT01000003">
    <property type="protein sequence ID" value="KZS41670.1"/>
    <property type="molecule type" value="Genomic_DNA"/>
</dbReference>
<organism evidence="13 14">
    <name type="scientific">Aquimarina aggregata</name>
    <dbReference type="NCBI Taxonomy" id="1642818"/>
    <lineage>
        <taxon>Bacteria</taxon>
        <taxon>Pseudomonadati</taxon>
        <taxon>Bacteroidota</taxon>
        <taxon>Flavobacteriia</taxon>
        <taxon>Flavobacteriales</taxon>
        <taxon>Flavobacteriaceae</taxon>
        <taxon>Aquimarina</taxon>
    </lineage>
</organism>
<dbReference type="InterPro" id="IPR037066">
    <property type="entry name" value="Plug_dom_sf"/>
</dbReference>
<dbReference type="Gene3D" id="2.60.40.1120">
    <property type="entry name" value="Carboxypeptidase-like, regulatory domain"/>
    <property type="match status" value="1"/>
</dbReference>
<dbReference type="InterPro" id="IPR023996">
    <property type="entry name" value="TonB-dep_OMP_SusC/RagA"/>
</dbReference>
<dbReference type="SUPFAM" id="SSF49464">
    <property type="entry name" value="Carboxypeptidase regulatory domain-like"/>
    <property type="match status" value="1"/>
</dbReference>
<evidence type="ECO:0000313" key="13">
    <source>
        <dbReference type="EMBL" id="KZS41670.1"/>
    </source>
</evidence>
<comment type="caution">
    <text evidence="13">The sequence shown here is derived from an EMBL/GenBank/DDBJ whole genome shotgun (WGS) entry which is preliminary data.</text>
</comment>
<evidence type="ECO:0000256" key="9">
    <source>
        <dbReference type="RuleBase" id="RU003357"/>
    </source>
</evidence>
<keyword evidence="7 8" id="KW-0998">Cell outer membrane</keyword>
<dbReference type="STRING" id="1642818.AWE51_19930"/>
<name>A0A163BRB6_9FLAO</name>
<proteinExistence type="inferred from homology"/>
<gene>
    <name evidence="13" type="ORF">AWE51_19930</name>
</gene>
<comment type="similarity">
    <text evidence="8 9">Belongs to the TonB-dependent receptor family.</text>
</comment>
<dbReference type="GO" id="GO:0009279">
    <property type="term" value="C:cell outer membrane"/>
    <property type="evidence" value="ECO:0007669"/>
    <property type="project" value="UniProtKB-SubCell"/>
</dbReference>
<protein>
    <submittedName>
        <fullName evidence="13">SusC/RagA family TonB-linked outer membrane protein</fullName>
    </submittedName>
</protein>
<dbReference type="Pfam" id="PF00593">
    <property type="entry name" value="TonB_dep_Rec_b-barrel"/>
    <property type="match status" value="1"/>
</dbReference>
<comment type="subcellular location">
    <subcellularLocation>
        <location evidence="1 8">Cell outer membrane</location>
        <topology evidence="1 8">Multi-pass membrane protein</topology>
    </subcellularLocation>
</comment>
<evidence type="ECO:0000256" key="4">
    <source>
        <dbReference type="ARBA" id="ARBA00022692"/>
    </source>
</evidence>
<keyword evidence="2 8" id="KW-0813">Transport</keyword>
<evidence type="ECO:0000256" key="2">
    <source>
        <dbReference type="ARBA" id="ARBA00022448"/>
    </source>
</evidence>
<feature type="signal peptide" evidence="10">
    <location>
        <begin position="1"/>
        <end position="21"/>
    </location>
</feature>
<dbReference type="NCBIfam" id="TIGR04056">
    <property type="entry name" value="OMP_RagA_SusC"/>
    <property type="match status" value="1"/>
</dbReference>
<keyword evidence="5 9" id="KW-0798">TonB box</keyword>
<dbReference type="Gene3D" id="2.170.130.10">
    <property type="entry name" value="TonB-dependent receptor, plug domain"/>
    <property type="match status" value="1"/>
</dbReference>
<dbReference type="OrthoDB" id="9768177at2"/>